<sequence>MNLADLEDANLDNLSPKKSQAILECIEALRQRLKGKAVADDVQELDPKIIDTNVNNDSEKSNPNEKAAEAVKDQGFVKPDNERREADIRDRLEKVQIELD</sequence>
<name>A0AAN9E1M0_CROPI</name>
<dbReference type="Proteomes" id="UP001372338">
    <property type="component" value="Unassembled WGS sequence"/>
</dbReference>
<comment type="caution">
    <text evidence="2">The sequence shown here is derived from an EMBL/GenBank/DDBJ whole genome shotgun (WGS) entry which is preliminary data.</text>
</comment>
<gene>
    <name evidence="2" type="ORF">RIF29_39677</name>
</gene>
<organism evidence="2 3">
    <name type="scientific">Crotalaria pallida</name>
    <name type="common">Smooth rattlebox</name>
    <name type="synonym">Crotalaria striata</name>
    <dbReference type="NCBI Taxonomy" id="3830"/>
    <lineage>
        <taxon>Eukaryota</taxon>
        <taxon>Viridiplantae</taxon>
        <taxon>Streptophyta</taxon>
        <taxon>Embryophyta</taxon>
        <taxon>Tracheophyta</taxon>
        <taxon>Spermatophyta</taxon>
        <taxon>Magnoliopsida</taxon>
        <taxon>eudicotyledons</taxon>
        <taxon>Gunneridae</taxon>
        <taxon>Pentapetalae</taxon>
        <taxon>rosids</taxon>
        <taxon>fabids</taxon>
        <taxon>Fabales</taxon>
        <taxon>Fabaceae</taxon>
        <taxon>Papilionoideae</taxon>
        <taxon>50 kb inversion clade</taxon>
        <taxon>genistoids sensu lato</taxon>
        <taxon>core genistoids</taxon>
        <taxon>Crotalarieae</taxon>
        <taxon>Crotalaria</taxon>
    </lineage>
</organism>
<evidence type="ECO:0000256" key="1">
    <source>
        <dbReference type="SAM" id="MobiDB-lite"/>
    </source>
</evidence>
<dbReference type="EMBL" id="JAYWIO010000008">
    <property type="protein sequence ID" value="KAK7244849.1"/>
    <property type="molecule type" value="Genomic_DNA"/>
</dbReference>
<reference evidence="2 3" key="1">
    <citation type="submission" date="2024-01" db="EMBL/GenBank/DDBJ databases">
        <title>The genomes of 5 underutilized Papilionoideae crops provide insights into root nodulation and disease resistanc.</title>
        <authorList>
            <person name="Yuan L."/>
        </authorList>
    </citation>
    <scope>NUCLEOTIDE SEQUENCE [LARGE SCALE GENOMIC DNA]</scope>
    <source>
        <strain evidence="2">ZHUSHIDOU_FW_LH</strain>
        <tissue evidence="2">Leaf</tissue>
    </source>
</reference>
<accession>A0AAN9E1M0</accession>
<feature type="compositionally biased region" description="Basic and acidic residues" evidence="1">
    <location>
        <begin position="79"/>
        <end position="89"/>
    </location>
</feature>
<proteinExistence type="predicted"/>
<protein>
    <submittedName>
        <fullName evidence="2">Uncharacterized protein</fullName>
    </submittedName>
</protein>
<keyword evidence="3" id="KW-1185">Reference proteome</keyword>
<evidence type="ECO:0000313" key="3">
    <source>
        <dbReference type="Proteomes" id="UP001372338"/>
    </source>
</evidence>
<dbReference type="AlphaFoldDB" id="A0AAN9E1M0"/>
<feature type="compositionally biased region" description="Basic and acidic residues" evidence="1">
    <location>
        <begin position="57"/>
        <end position="72"/>
    </location>
</feature>
<evidence type="ECO:0000313" key="2">
    <source>
        <dbReference type="EMBL" id="KAK7244849.1"/>
    </source>
</evidence>
<feature type="region of interest" description="Disordered" evidence="1">
    <location>
        <begin position="52"/>
        <end position="89"/>
    </location>
</feature>